<dbReference type="PANTHER" id="PTHR23028">
    <property type="entry name" value="ACETYLTRANSFERASE"/>
    <property type="match status" value="1"/>
</dbReference>
<keyword evidence="1" id="KW-0472">Membrane</keyword>
<dbReference type="EMBL" id="JXXV01000011">
    <property type="protein sequence ID" value="KJY84160.1"/>
    <property type="molecule type" value="Genomic_DNA"/>
</dbReference>
<feature type="transmembrane region" description="Helical" evidence="1">
    <location>
        <begin position="89"/>
        <end position="107"/>
    </location>
</feature>
<evidence type="ECO:0000259" key="2">
    <source>
        <dbReference type="Pfam" id="PF01757"/>
    </source>
</evidence>
<dbReference type="InterPro" id="IPR002656">
    <property type="entry name" value="Acyl_transf_3_dom"/>
</dbReference>
<evidence type="ECO:0000313" key="3">
    <source>
        <dbReference type="EMBL" id="KJY84160.1"/>
    </source>
</evidence>
<gene>
    <name evidence="3" type="ORF">TW81_05010</name>
</gene>
<dbReference type="STRING" id="579748.TW81_05010"/>
<feature type="transmembrane region" description="Helical" evidence="1">
    <location>
        <begin position="230"/>
        <end position="249"/>
    </location>
</feature>
<keyword evidence="1" id="KW-1133">Transmembrane helix</keyword>
<dbReference type="GO" id="GO:0016020">
    <property type="term" value="C:membrane"/>
    <property type="evidence" value="ECO:0007669"/>
    <property type="project" value="TreeGrafter"/>
</dbReference>
<dbReference type="RefSeq" id="WP_045954627.1">
    <property type="nucleotide sequence ID" value="NZ_JXXV01000011.1"/>
</dbReference>
<evidence type="ECO:0000313" key="4">
    <source>
        <dbReference type="Proteomes" id="UP000033673"/>
    </source>
</evidence>
<comment type="caution">
    <text evidence="3">The sequence shown here is derived from an EMBL/GenBank/DDBJ whole genome shotgun (WGS) entry which is preliminary data.</text>
</comment>
<feature type="transmembrane region" description="Helical" evidence="1">
    <location>
        <begin position="127"/>
        <end position="149"/>
    </location>
</feature>
<dbReference type="PATRIC" id="fig|579748.3.peg.1024"/>
<sequence length="329" mass="38350">MVDSKRIETIQFIRGVASILVAWIHAIQFFPGHFSNDLFDESSNVVSIGGFGVDIFFIISGFVIALNVDKKPSLRQFVVSRFVRVVPLYWLYTIAFYLFMLFFASSYDFLPIELLYSMLFIPYENQFGAFQPILAVGWSLNYEILFYVIMSILILMKVRNFLLFLFLAFILVLPFFYKVIILEFLFGYILFYFYRNDFYLNIKLAFFILISSLVLLFTTATYVYETGGSVRLIIWGGGGAVLLYSIIHFEKYVCLLPKSLFSWLTLWGTVSYTLYLSHWFVGFVSYKILNFLPDTLQVLVTFAIMLVIAVPLYFVLEKPIIGHMRRLIK</sequence>
<accession>A0A0F4NLV2</accession>
<keyword evidence="4" id="KW-1185">Reference proteome</keyword>
<dbReference type="InterPro" id="IPR050879">
    <property type="entry name" value="Acyltransferase_3"/>
</dbReference>
<name>A0A0F4NLV2_9VIBR</name>
<proteinExistence type="predicted"/>
<dbReference type="Pfam" id="PF01757">
    <property type="entry name" value="Acyl_transf_3"/>
    <property type="match status" value="1"/>
</dbReference>
<feature type="transmembrane region" description="Helical" evidence="1">
    <location>
        <begin position="161"/>
        <end position="194"/>
    </location>
</feature>
<dbReference type="PANTHER" id="PTHR23028:SF53">
    <property type="entry name" value="ACYL_TRANSF_3 DOMAIN-CONTAINING PROTEIN"/>
    <property type="match status" value="1"/>
</dbReference>
<feature type="transmembrane region" description="Helical" evidence="1">
    <location>
        <begin position="261"/>
        <end position="284"/>
    </location>
</feature>
<reference evidence="3 4" key="1">
    <citation type="journal article" date="2015" name="BMC Genomics">
        <title>Genome mining reveals unlocked bioactive potential of marine Gram-negative bacteria.</title>
        <authorList>
            <person name="Machado H."/>
            <person name="Sonnenschein E.C."/>
            <person name="Melchiorsen J."/>
            <person name="Gram L."/>
        </authorList>
    </citation>
    <scope>NUCLEOTIDE SEQUENCE [LARGE SCALE GENOMIC DNA]</scope>
    <source>
        <strain evidence="3 4">S2757</strain>
    </source>
</reference>
<dbReference type="OrthoDB" id="9767863at2"/>
<dbReference type="AlphaFoldDB" id="A0A0F4NLV2"/>
<dbReference type="Proteomes" id="UP000033673">
    <property type="component" value="Unassembled WGS sequence"/>
</dbReference>
<feature type="transmembrane region" description="Helical" evidence="1">
    <location>
        <begin position="296"/>
        <end position="316"/>
    </location>
</feature>
<feature type="transmembrane region" description="Helical" evidence="1">
    <location>
        <begin position="12"/>
        <end position="30"/>
    </location>
</feature>
<evidence type="ECO:0000256" key="1">
    <source>
        <dbReference type="SAM" id="Phobius"/>
    </source>
</evidence>
<feature type="transmembrane region" description="Helical" evidence="1">
    <location>
        <begin position="200"/>
        <end position="223"/>
    </location>
</feature>
<dbReference type="GO" id="GO:0000271">
    <property type="term" value="P:polysaccharide biosynthetic process"/>
    <property type="evidence" value="ECO:0007669"/>
    <property type="project" value="TreeGrafter"/>
</dbReference>
<protein>
    <recommendedName>
        <fullName evidence="2">Acyltransferase 3 domain-containing protein</fullName>
    </recommendedName>
</protein>
<keyword evidence="1" id="KW-0812">Transmembrane</keyword>
<organism evidence="3 4">
    <name type="scientific">Vibrio galatheae</name>
    <dbReference type="NCBI Taxonomy" id="579748"/>
    <lineage>
        <taxon>Bacteria</taxon>
        <taxon>Pseudomonadati</taxon>
        <taxon>Pseudomonadota</taxon>
        <taxon>Gammaproteobacteria</taxon>
        <taxon>Vibrionales</taxon>
        <taxon>Vibrionaceae</taxon>
        <taxon>Vibrio</taxon>
    </lineage>
</organism>
<feature type="domain" description="Acyltransferase 3" evidence="2">
    <location>
        <begin position="10"/>
        <end position="313"/>
    </location>
</feature>
<feature type="transmembrane region" description="Helical" evidence="1">
    <location>
        <begin position="45"/>
        <end position="68"/>
    </location>
</feature>
<dbReference type="GO" id="GO:0016747">
    <property type="term" value="F:acyltransferase activity, transferring groups other than amino-acyl groups"/>
    <property type="evidence" value="ECO:0007669"/>
    <property type="project" value="InterPro"/>
</dbReference>